<dbReference type="Proteomes" id="UP000663828">
    <property type="component" value="Unassembled WGS sequence"/>
</dbReference>
<reference evidence="2" key="1">
    <citation type="submission" date="2021-02" db="EMBL/GenBank/DDBJ databases">
        <authorList>
            <person name="Nowell W R."/>
        </authorList>
    </citation>
    <scope>NUCLEOTIDE SEQUENCE</scope>
</reference>
<dbReference type="AlphaFoldDB" id="A0A816G0Q3"/>
<feature type="compositionally biased region" description="Polar residues" evidence="1">
    <location>
        <begin position="69"/>
        <end position="80"/>
    </location>
</feature>
<evidence type="ECO:0000313" key="3">
    <source>
        <dbReference type="Proteomes" id="UP000663828"/>
    </source>
</evidence>
<feature type="region of interest" description="Disordered" evidence="1">
    <location>
        <begin position="11"/>
        <end position="80"/>
    </location>
</feature>
<evidence type="ECO:0000256" key="1">
    <source>
        <dbReference type="SAM" id="MobiDB-lite"/>
    </source>
</evidence>
<feature type="non-terminal residue" evidence="2">
    <location>
        <position position="1"/>
    </location>
</feature>
<organism evidence="2 3">
    <name type="scientific">Adineta ricciae</name>
    <name type="common">Rotifer</name>
    <dbReference type="NCBI Taxonomy" id="249248"/>
    <lineage>
        <taxon>Eukaryota</taxon>
        <taxon>Metazoa</taxon>
        <taxon>Spiralia</taxon>
        <taxon>Gnathifera</taxon>
        <taxon>Rotifera</taxon>
        <taxon>Eurotatoria</taxon>
        <taxon>Bdelloidea</taxon>
        <taxon>Adinetida</taxon>
        <taxon>Adinetidae</taxon>
        <taxon>Adineta</taxon>
    </lineage>
</organism>
<dbReference type="EMBL" id="CAJNOR010012530">
    <property type="protein sequence ID" value="CAF1668200.1"/>
    <property type="molecule type" value="Genomic_DNA"/>
</dbReference>
<feature type="compositionally biased region" description="Basic residues" evidence="1">
    <location>
        <begin position="41"/>
        <end position="53"/>
    </location>
</feature>
<accession>A0A816G0Q3</accession>
<proteinExistence type="predicted"/>
<sequence>MQLAMYQMLTNLSSNSTPPAIPPLRFRPVTENASPIITHPKPLKRLTHKRPRPVKTTPTGSGTATTSSINMPTSTSSPDA</sequence>
<name>A0A816G0Q3_ADIRI</name>
<feature type="compositionally biased region" description="Low complexity" evidence="1">
    <location>
        <begin position="56"/>
        <end position="68"/>
    </location>
</feature>
<keyword evidence="3" id="KW-1185">Reference proteome</keyword>
<protein>
    <submittedName>
        <fullName evidence="2">Uncharacterized protein</fullName>
    </submittedName>
</protein>
<comment type="caution">
    <text evidence="2">The sequence shown here is derived from an EMBL/GenBank/DDBJ whole genome shotgun (WGS) entry which is preliminary data.</text>
</comment>
<evidence type="ECO:0000313" key="2">
    <source>
        <dbReference type="EMBL" id="CAF1668200.1"/>
    </source>
</evidence>
<gene>
    <name evidence="2" type="ORF">XAT740_LOCUS58178</name>
</gene>